<feature type="compositionally biased region" description="Low complexity" evidence="1">
    <location>
        <begin position="9"/>
        <end position="20"/>
    </location>
</feature>
<evidence type="ECO:0000256" key="2">
    <source>
        <dbReference type="SAM" id="Phobius"/>
    </source>
</evidence>
<dbReference type="RefSeq" id="WP_092503330.1">
    <property type="nucleotide sequence ID" value="NZ_LT629695.1"/>
</dbReference>
<feature type="transmembrane region" description="Helical" evidence="2">
    <location>
        <begin position="94"/>
        <end position="123"/>
    </location>
</feature>
<accession>A0A1G8C9N7</accession>
<keyword evidence="4" id="KW-1185">Reference proteome</keyword>
<dbReference type="Proteomes" id="UP000198822">
    <property type="component" value="Chromosome I"/>
</dbReference>
<gene>
    <name evidence="3" type="ORF">SAMN04489720_1197</name>
</gene>
<name>A0A1G8C9N7_9MICO</name>
<dbReference type="EMBL" id="LT629695">
    <property type="protein sequence ID" value="SDH41610.1"/>
    <property type="molecule type" value="Genomic_DNA"/>
</dbReference>
<keyword evidence="2" id="KW-0812">Transmembrane</keyword>
<evidence type="ECO:0000256" key="1">
    <source>
        <dbReference type="SAM" id="MobiDB-lite"/>
    </source>
</evidence>
<reference evidence="4" key="1">
    <citation type="submission" date="2016-10" db="EMBL/GenBank/DDBJ databases">
        <authorList>
            <person name="Varghese N."/>
            <person name="Submissions S."/>
        </authorList>
    </citation>
    <scope>NUCLEOTIDE SEQUENCE [LARGE SCALE GENOMIC DNA]</scope>
    <source>
        <strain evidence="4">DSM 22002</strain>
    </source>
</reference>
<feature type="transmembrane region" description="Helical" evidence="2">
    <location>
        <begin position="49"/>
        <end position="82"/>
    </location>
</feature>
<proteinExistence type="predicted"/>
<organism evidence="3 4">
    <name type="scientific">Agrococcus jejuensis</name>
    <dbReference type="NCBI Taxonomy" id="399736"/>
    <lineage>
        <taxon>Bacteria</taxon>
        <taxon>Bacillati</taxon>
        <taxon>Actinomycetota</taxon>
        <taxon>Actinomycetes</taxon>
        <taxon>Micrococcales</taxon>
        <taxon>Microbacteriaceae</taxon>
        <taxon>Agrococcus</taxon>
    </lineage>
</organism>
<dbReference type="OrthoDB" id="5118625at2"/>
<feature type="region of interest" description="Disordered" evidence="1">
    <location>
        <begin position="1"/>
        <end position="24"/>
    </location>
</feature>
<dbReference type="AlphaFoldDB" id="A0A1G8C9N7"/>
<protein>
    <recommendedName>
        <fullName evidence="5">DUF4190 domain-containing protein</fullName>
    </recommendedName>
</protein>
<evidence type="ECO:0000313" key="3">
    <source>
        <dbReference type="EMBL" id="SDH41610.1"/>
    </source>
</evidence>
<keyword evidence="2" id="KW-0472">Membrane</keyword>
<evidence type="ECO:0008006" key="5">
    <source>
        <dbReference type="Google" id="ProtNLM"/>
    </source>
</evidence>
<keyword evidence="2" id="KW-1133">Transmembrane helix</keyword>
<evidence type="ECO:0000313" key="4">
    <source>
        <dbReference type="Proteomes" id="UP000198822"/>
    </source>
</evidence>
<sequence length="131" mass="13858">MTTPPPYPGQQQPAPQGWPQRSFAPPQQFQAVPDSMLASQRSTRVPTRALVWGIVAIVVSTLPLLNWFTLAPGIVAIQYGIAARAQRLAGGGRAVWAIVLGALAILGSVGWIIVHFVAFVSLLGAGASTQY</sequence>